<dbReference type="NCBIfam" id="TIGR00321">
    <property type="entry name" value="dhys"/>
    <property type="match status" value="1"/>
</dbReference>
<comment type="catalytic activity">
    <reaction evidence="1">
        <text>[eIF5A protein]-L-lysine + spermidine = [eIF5A protein]-deoxyhypusine + propane-1,3-diamine</text>
        <dbReference type="Rhea" id="RHEA:33299"/>
        <dbReference type="Rhea" id="RHEA-COMP:10143"/>
        <dbReference type="Rhea" id="RHEA-COMP:10144"/>
        <dbReference type="ChEBI" id="CHEBI:29969"/>
        <dbReference type="ChEBI" id="CHEBI:57484"/>
        <dbReference type="ChEBI" id="CHEBI:57834"/>
        <dbReference type="ChEBI" id="CHEBI:82657"/>
        <dbReference type="EC" id="2.5.1.46"/>
    </reaction>
</comment>
<evidence type="ECO:0000313" key="9">
    <source>
        <dbReference type="EMBL" id="CAG9800373.1"/>
    </source>
</evidence>
<evidence type="ECO:0000313" key="10">
    <source>
        <dbReference type="Proteomes" id="UP001153620"/>
    </source>
</evidence>
<dbReference type="FunFam" id="3.40.910.10:FF:000001">
    <property type="entry name" value="Probable deoxyhypusine synthase"/>
    <property type="match status" value="1"/>
</dbReference>
<evidence type="ECO:0000256" key="5">
    <source>
        <dbReference type="ARBA" id="ARBA00012683"/>
    </source>
</evidence>
<reference evidence="9" key="2">
    <citation type="submission" date="2022-10" db="EMBL/GenBank/DDBJ databases">
        <authorList>
            <consortium name="ENA_rothamsted_submissions"/>
            <consortium name="culmorum"/>
            <person name="King R."/>
        </authorList>
    </citation>
    <scope>NUCLEOTIDE SEQUENCE</scope>
</reference>
<evidence type="ECO:0000256" key="1">
    <source>
        <dbReference type="ARBA" id="ARBA00000952"/>
    </source>
</evidence>
<keyword evidence="8" id="KW-0386">Hypusine biosynthesis</keyword>
<dbReference type="AlphaFoldDB" id="A0A9N9WP61"/>
<proteinExistence type="inferred from homology"/>
<evidence type="ECO:0000256" key="2">
    <source>
        <dbReference type="ARBA" id="ARBA00001911"/>
    </source>
</evidence>
<evidence type="ECO:0000256" key="7">
    <source>
        <dbReference type="ARBA" id="ARBA00023027"/>
    </source>
</evidence>
<dbReference type="EC" id="2.5.1.46" evidence="5"/>
<dbReference type="InterPro" id="IPR029035">
    <property type="entry name" value="DHS-like_NAD/FAD-binding_dom"/>
</dbReference>
<evidence type="ECO:0000256" key="4">
    <source>
        <dbReference type="ARBA" id="ARBA00009892"/>
    </source>
</evidence>
<dbReference type="Proteomes" id="UP001153620">
    <property type="component" value="Chromosome 1"/>
</dbReference>
<organism evidence="9 10">
    <name type="scientific">Chironomus riparius</name>
    <dbReference type="NCBI Taxonomy" id="315576"/>
    <lineage>
        <taxon>Eukaryota</taxon>
        <taxon>Metazoa</taxon>
        <taxon>Ecdysozoa</taxon>
        <taxon>Arthropoda</taxon>
        <taxon>Hexapoda</taxon>
        <taxon>Insecta</taxon>
        <taxon>Pterygota</taxon>
        <taxon>Neoptera</taxon>
        <taxon>Endopterygota</taxon>
        <taxon>Diptera</taxon>
        <taxon>Nematocera</taxon>
        <taxon>Chironomoidea</taxon>
        <taxon>Chironomidae</taxon>
        <taxon>Chironominae</taxon>
        <taxon>Chironomus</taxon>
    </lineage>
</organism>
<evidence type="ECO:0000256" key="6">
    <source>
        <dbReference type="ARBA" id="ARBA00022679"/>
    </source>
</evidence>
<comment type="similarity">
    <text evidence="4">Belongs to the deoxyhypusine synthase family.</text>
</comment>
<dbReference type="Gene3D" id="3.40.910.10">
    <property type="entry name" value="Deoxyhypusine synthase"/>
    <property type="match status" value="1"/>
</dbReference>
<dbReference type="GO" id="GO:0034038">
    <property type="term" value="F:deoxyhypusine synthase activity"/>
    <property type="evidence" value="ECO:0007669"/>
    <property type="project" value="UniProtKB-EC"/>
</dbReference>
<dbReference type="GO" id="GO:0005737">
    <property type="term" value="C:cytoplasm"/>
    <property type="evidence" value="ECO:0007669"/>
    <property type="project" value="TreeGrafter"/>
</dbReference>
<dbReference type="InterPro" id="IPR036982">
    <property type="entry name" value="Deoxyhypusine_synthase_sf"/>
</dbReference>
<comment type="cofactor">
    <cofactor evidence="2">
        <name>NAD(+)</name>
        <dbReference type="ChEBI" id="CHEBI:57540"/>
    </cofactor>
</comment>
<name>A0A9N9WP61_9DIPT</name>
<comment type="pathway">
    <text evidence="3">Protein modification; eIF5A hypusination.</text>
</comment>
<dbReference type="SUPFAM" id="SSF52467">
    <property type="entry name" value="DHS-like NAD/FAD-binding domain"/>
    <property type="match status" value="1"/>
</dbReference>
<evidence type="ECO:0000256" key="3">
    <source>
        <dbReference type="ARBA" id="ARBA00005041"/>
    </source>
</evidence>
<dbReference type="EMBL" id="OU895877">
    <property type="protein sequence ID" value="CAG9800373.1"/>
    <property type="molecule type" value="Genomic_DNA"/>
</dbReference>
<accession>A0A9N9WP61</accession>
<keyword evidence="7" id="KW-0520">NAD</keyword>
<dbReference type="PANTHER" id="PTHR11703">
    <property type="entry name" value="DEOXYHYPUSINE SYNTHASE"/>
    <property type="match status" value="1"/>
</dbReference>
<sequence>MQEPDLAKNSVLQKTISDLGETLETVKGYDFNQGINYSEILSNFDKMGFQASNFSKAVYEINEMLADRYEALDEDELDVYEDDEFIKRKHKCTIFIGYTSNIVSSGLRENIRFLVQNKLVDCIVCTAGAIEEDFIKCMAPTYIGSFELDGKQLRDKGINRIGNLLVPNDNYCLFENWIMPLLDEMLKEQKDNGTIWTPSKVIQRLGERIDNEESICYWAAKNKIPIFCPALTDGSLGDMMYFHSFRNPGLILDILNDLQRINKMAMKAIKSGVLSIGAGVSKHHLMKANCIRDGADYTVFLNTAVEYDGSDSGANPDESIAAGKIKPDAHPVKIFGEASIILPLLIAETFAKFHFSKTIK</sequence>
<dbReference type="InterPro" id="IPR002773">
    <property type="entry name" value="Deoxyhypusine_synthase"/>
</dbReference>
<gene>
    <name evidence="9" type="ORF">CHIRRI_LOCUS3316</name>
</gene>
<keyword evidence="10" id="KW-1185">Reference proteome</keyword>
<dbReference type="PANTHER" id="PTHR11703:SF0">
    <property type="entry name" value="DEOXYHYPUSINE SYNTHASE"/>
    <property type="match status" value="1"/>
</dbReference>
<dbReference type="OrthoDB" id="294378at2759"/>
<dbReference type="Pfam" id="PF01916">
    <property type="entry name" value="DS"/>
    <property type="match status" value="1"/>
</dbReference>
<reference evidence="9" key="1">
    <citation type="submission" date="2022-01" db="EMBL/GenBank/DDBJ databases">
        <authorList>
            <person name="King R."/>
        </authorList>
    </citation>
    <scope>NUCLEOTIDE SEQUENCE</scope>
</reference>
<protein>
    <recommendedName>
        <fullName evidence="5">deoxyhypusine synthase</fullName>
        <ecNumber evidence="5">2.5.1.46</ecNumber>
    </recommendedName>
</protein>
<keyword evidence="6" id="KW-0808">Transferase</keyword>
<evidence type="ECO:0000256" key="8">
    <source>
        <dbReference type="ARBA" id="ARBA00023256"/>
    </source>
</evidence>